<dbReference type="Proteomes" id="UP000612282">
    <property type="component" value="Unassembled WGS sequence"/>
</dbReference>
<sequence>MDADLSPRLQYLCEQALTGVVRWPAREPFRTRIYCLSIGRIGRCPRCSTGDLPTLSNLWHYTDSGR</sequence>
<protein>
    <recommendedName>
        <fullName evidence="3">Transposase</fullName>
    </recommendedName>
</protein>
<dbReference type="EMBL" id="BOMG01000002">
    <property type="protein sequence ID" value="GID51617.1"/>
    <property type="molecule type" value="Genomic_DNA"/>
</dbReference>
<organism evidence="1 2">
    <name type="scientific">Actinoplanes couchii</name>
    <dbReference type="NCBI Taxonomy" id="403638"/>
    <lineage>
        <taxon>Bacteria</taxon>
        <taxon>Bacillati</taxon>
        <taxon>Actinomycetota</taxon>
        <taxon>Actinomycetes</taxon>
        <taxon>Micromonosporales</taxon>
        <taxon>Micromonosporaceae</taxon>
        <taxon>Actinoplanes</taxon>
    </lineage>
</organism>
<accession>A0ABQ3WZI1</accession>
<gene>
    <name evidence="1" type="ORF">Aco03nite_000210</name>
</gene>
<comment type="caution">
    <text evidence="1">The sequence shown here is derived from an EMBL/GenBank/DDBJ whole genome shotgun (WGS) entry which is preliminary data.</text>
</comment>
<keyword evidence="2" id="KW-1185">Reference proteome</keyword>
<proteinExistence type="predicted"/>
<evidence type="ECO:0000313" key="2">
    <source>
        <dbReference type="Proteomes" id="UP000612282"/>
    </source>
</evidence>
<evidence type="ECO:0008006" key="3">
    <source>
        <dbReference type="Google" id="ProtNLM"/>
    </source>
</evidence>
<evidence type="ECO:0000313" key="1">
    <source>
        <dbReference type="EMBL" id="GID51617.1"/>
    </source>
</evidence>
<name>A0ABQ3WZI1_9ACTN</name>
<reference evidence="1 2" key="1">
    <citation type="submission" date="2021-01" db="EMBL/GenBank/DDBJ databases">
        <title>Whole genome shotgun sequence of Actinoplanes couchii NBRC 106145.</title>
        <authorList>
            <person name="Komaki H."/>
            <person name="Tamura T."/>
        </authorList>
    </citation>
    <scope>NUCLEOTIDE SEQUENCE [LARGE SCALE GENOMIC DNA]</scope>
    <source>
        <strain evidence="1 2">NBRC 106145</strain>
    </source>
</reference>